<evidence type="ECO:0000313" key="7">
    <source>
        <dbReference type="Proteomes" id="UP001501337"/>
    </source>
</evidence>
<evidence type="ECO:0000256" key="1">
    <source>
        <dbReference type="ARBA" id="ARBA00009375"/>
    </source>
</evidence>
<reference evidence="7" key="1">
    <citation type="journal article" date="2019" name="Int. J. Syst. Evol. Microbiol.">
        <title>The Global Catalogue of Microorganisms (GCM) 10K type strain sequencing project: providing services to taxonomists for standard genome sequencing and annotation.</title>
        <authorList>
            <consortium name="The Broad Institute Genomics Platform"/>
            <consortium name="The Broad Institute Genome Sequencing Center for Infectious Disease"/>
            <person name="Wu L."/>
            <person name="Ma J."/>
        </authorList>
    </citation>
    <scope>NUCLEOTIDE SEQUENCE [LARGE SCALE GENOMIC DNA]</scope>
    <source>
        <strain evidence="7">JCM 17555</strain>
    </source>
</reference>
<evidence type="ECO:0000256" key="2">
    <source>
        <dbReference type="ARBA" id="ARBA00022694"/>
    </source>
</evidence>
<comment type="catalytic activity">
    <reaction evidence="4">
        <text>uridine(38/39/40) in tRNA = pseudouridine(38/39/40) in tRNA</text>
        <dbReference type="Rhea" id="RHEA:22376"/>
        <dbReference type="Rhea" id="RHEA-COMP:10085"/>
        <dbReference type="Rhea" id="RHEA-COMP:10087"/>
        <dbReference type="ChEBI" id="CHEBI:65314"/>
        <dbReference type="ChEBI" id="CHEBI:65315"/>
        <dbReference type="EC" id="5.4.99.12"/>
    </reaction>
</comment>
<evidence type="ECO:0000256" key="4">
    <source>
        <dbReference type="RuleBase" id="RU003792"/>
    </source>
</evidence>
<evidence type="ECO:0000259" key="5">
    <source>
        <dbReference type="Pfam" id="PF01416"/>
    </source>
</evidence>
<dbReference type="SUPFAM" id="SSF55120">
    <property type="entry name" value="Pseudouridine synthase"/>
    <property type="match status" value="1"/>
</dbReference>
<name>A0ABP7NVT7_9GAMM</name>
<comment type="similarity">
    <text evidence="1 4">Belongs to the tRNA pseudouridine synthase TruA family.</text>
</comment>
<dbReference type="InterPro" id="IPR001406">
    <property type="entry name" value="PsdUridine_synth_TruA"/>
</dbReference>
<dbReference type="PANTHER" id="PTHR11142:SF0">
    <property type="entry name" value="TRNA PSEUDOURIDINE SYNTHASE-LIKE 1"/>
    <property type="match status" value="1"/>
</dbReference>
<dbReference type="EC" id="5.4.99.12" evidence="4"/>
<evidence type="ECO:0000313" key="6">
    <source>
        <dbReference type="EMBL" id="GAA3954970.1"/>
    </source>
</evidence>
<dbReference type="PIRSF" id="PIRSF001430">
    <property type="entry name" value="tRNA_psdUrid_synth"/>
    <property type="match status" value="1"/>
</dbReference>
<keyword evidence="7" id="KW-1185">Reference proteome</keyword>
<gene>
    <name evidence="6" type="primary">truA</name>
    <name evidence="6" type="ORF">GCM10022278_11980</name>
</gene>
<dbReference type="Proteomes" id="UP001501337">
    <property type="component" value="Unassembled WGS sequence"/>
</dbReference>
<evidence type="ECO:0000256" key="3">
    <source>
        <dbReference type="ARBA" id="ARBA00023235"/>
    </source>
</evidence>
<protein>
    <recommendedName>
        <fullName evidence="4">tRNA pseudouridine synthase</fullName>
        <ecNumber evidence="4">5.4.99.12</ecNumber>
    </recommendedName>
</protein>
<dbReference type="InterPro" id="IPR020094">
    <property type="entry name" value="TruA/RsuA/RluB/E/F_N"/>
</dbReference>
<dbReference type="Gene3D" id="3.30.70.580">
    <property type="entry name" value="Pseudouridine synthase I, catalytic domain, N-terminal subdomain"/>
    <property type="match status" value="1"/>
</dbReference>
<organism evidence="6 7">
    <name type="scientific">Allohahella marinimesophila</name>
    <dbReference type="NCBI Taxonomy" id="1054972"/>
    <lineage>
        <taxon>Bacteria</taxon>
        <taxon>Pseudomonadati</taxon>
        <taxon>Pseudomonadota</taxon>
        <taxon>Gammaproteobacteria</taxon>
        <taxon>Oceanospirillales</taxon>
        <taxon>Hahellaceae</taxon>
        <taxon>Allohahella</taxon>
    </lineage>
</organism>
<dbReference type="PANTHER" id="PTHR11142">
    <property type="entry name" value="PSEUDOURIDYLATE SYNTHASE"/>
    <property type="match status" value="1"/>
</dbReference>
<dbReference type="InterPro" id="IPR020103">
    <property type="entry name" value="PsdUridine_synth_cat_dom_sf"/>
</dbReference>
<dbReference type="Pfam" id="PF01416">
    <property type="entry name" value="PseudoU_synth_1"/>
    <property type="match status" value="1"/>
</dbReference>
<sequence length="210" mass="23400">MHATAQVVHFDTTSLRSPHAWVAGTNHFLPPDIVVRWAGPVSTEFHARYSATAREYRYVILNQTVPPAQRYRQSTWIHYPLNERRMHDAAQLLVGTHDFSALRAAECQSKTPVRQLHSIDVSRHGDYILLQLRANAFLHHMVRNITGTLLPIGEGTRPVAWVSDVLASKDRRCAGITAPAHGLYLVGVDYPDAFGLPALPKGPAVFTPDI</sequence>
<dbReference type="EMBL" id="BAABBO010000007">
    <property type="protein sequence ID" value="GAA3954970.1"/>
    <property type="molecule type" value="Genomic_DNA"/>
</dbReference>
<proteinExistence type="inferred from homology"/>
<dbReference type="InterPro" id="IPR020097">
    <property type="entry name" value="PsdUridine_synth_TruA_a/b_dom"/>
</dbReference>
<keyword evidence="3 4" id="KW-0413">Isomerase</keyword>
<dbReference type="InterPro" id="IPR020095">
    <property type="entry name" value="PsdUridine_synth_TruA_C"/>
</dbReference>
<keyword evidence="2 4" id="KW-0819">tRNA processing</keyword>
<dbReference type="Gene3D" id="3.30.70.660">
    <property type="entry name" value="Pseudouridine synthase I, catalytic domain, C-terminal subdomain"/>
    <property type="match status" value="1"/>
</dbReference>
<comment type="caution">
    <text evidence="6">The sequence shown here is derived from an EMBL/GenBank/DDBJ whole genome shotgun (WGS) entry which is preliminary data.</text>
</comment>
<accession>A0ABP7NVT7</accession>
<dbReference type="CDD" id="cd02570">
    <property type="entry name" value="PseudoU_synth_EcTruA"/>
    <property type="match status" value="1"/>
</dbReference>
<dbReference type="NCBIfam" id="TIGR00071">
    <property type="entry name" value="hisT_truA"/>
    <property type="match status" value="1"/>
</dbReference>
<feature type="domain" description="Pseudouridine synthase I TruA alpha/beta" evidence="5">
    <location>
        <begin position="89"/>
        <end position="191"/>
    </location>
</feature>